<comment type="caution">
    <text evidence="1">The sequence shown here is derived from an EMBL/GenBank/DDBJ whole genome shotgun (WGS) entry which is preliminary data.</text>
</comment>
<protein>
    <submittedName>
        <fullName evidence="1">Uncharacterized protein</fullName>
    </submittedName>
</protein>
<organism evidence="1 2">
    <name type="scientific">Holothuria leucospilota</name>
    <name type="common">Black long sea cucumber</name>
    <name type="synonym">Mertensiothuria leucospilota</name>
    <dbReference type="NCBI Taxonomy" id="206669"/>
    <lineage>
        <taxon>Eukaryota</taxon>
        <taxon>Metazoa</taxon>
        <taxon>Echinodermata</taxon>
        <taxon>Eleutherozoa</taxon>
        <taxon>Echinozoa</taxon>
        <taxon>Holothuroidea</taxon>
        <taxon>Aspidochirotacea</taxon>
        <taxon>Aspidochirotida</taxon>
        <taxon>Holothuriidae</taxon>
        <taxon>Holothuria</taxon>
    </lineage>
</organism>
<dbReference type="AlphaFoldDB" id="A0A9Q1CAG7"/>
<proteinExistence type="predicted"/>
<evidence type="ECO:0000313" key="1">
    <source>
        <dbReference type="EMBL" id="KAJ8040984.1"/>
    </source>
</evidence>
<dbReference type="EMBL" id="JAIZAY010000006">
    <property type="protein sequence ID" value="KAJ8040984.1"/>
    <property type="molecule type" value="Genomic_DNA"/>
</dbReference>
<keyword evidence="2" id="KW-1185">Reference proteome</keyword>
<dbReference type="Proteomes" id="UP001152320">
    <property type="component" value="Chromosome 6"/>
</dbReference>
<gene>
    <name evidence="1" type="ORF">HOLleu_15457</name>
</gene>
<sequence length="62" mass="6599">MDAATIADTIINKSNQFGLNLENLHGQGYDGCSAMAGKENGVQARIRNTYSKAVSCTAHLID</sequence>
<evidence type="ECO:0000313" key="2">
    <source>
        <dbReference type="Proteomes" id="UP001152320"/>
    </source>
</evidence>
<reference evidence="1" key="1">
    <citation type="submission" date="2021-10" db="EMBL/GenBank/DDBJ databases">
        <title>Tropical sea cucumber genome reveals ecological adaptation and Cuvierian tubules defense mechanism.</title>
        <authorList>
            <person name="Chen T."/>
        </authorList>
    </citation>
    <scope>NUCLEOTIDE SEQUENCE</scope>
    <source>
        <strain evidence="1">Nanhai2018</strain>
        <tissue evidence="1">Muscle</tissue>
    </source>
</reference>
<name>A0A9Q1CAG7_HOLLE</name>
<accession>A0A9Q1CAG7</accession>
<dbReference type="OrthoDB" id="10023262at2759"/>